<sequence>MASDFMYGCNQVLKHNRDGSFATQTDRRRTLALVDRQLQELGVKKLKLKNIGARHVDALLHRWQQEGLSAGTIKNRMAHLRWVSEKIGKNGVISRNNDTLGIDARQYVSNRDLSSQLDLERLKLVCDERLQVSFQLQQLFGLRREECMKLQPNVADRGDVLHLDKTKGNRPRDIPVRTPEQRALLDRAKLLAGGGSLIPPDLKYVEQLNRYKTACIRMGLNKAHGLRHGYAQQRYLELTGRQCAACGGLERREMSPDMRQTDREARQLITEELGHTRDEITSVYLGR</sequence>
<dbReference type="InterPro" id="IPR013762">
    <property type="entry name" value="Integrase-like_cat_sf"/>
</dbReference>
<evidence type="ECO:0000259" key="3">
    <source>
        <dbReference type="Pfam" id="PF12834"/>
    </source>
</evidence>
<geneLocation type="plasmid" evidence="5">
    <name>unnamed1</name>
</geneLocation>
<dbReference type="HOGENOM" id="CLU_043802_1_0_6"/>
<evidence type="ECO:0000313" key="5">
    <source>
        <dbReference type="EMBL" id="ABI45020.1"/>
    </source>
</evidence>
<proteinExistence type="predicted"/>
<dbReference type="Pfam" id="PF12835">
    <property type="entry name" value="Integrase_1"/>
    <property type="match status" value="1"/>
</dbReference>
<dbReference type="InterPro" id="IPR024456">
    <property type="entry name" value="Integrase_catalytic_putative"/>
</dbReference>
<accession>Q0HPD5</accession>
<evidence type="ECO:0000256" key="2">
    <source>
        <dbReference type="ARBA" id="ARBA00023172"/>
    </source>
</evidence>
<keyword evidence="5" id="KW-0614">Plasmid</keyword>
<keyword evidence="2" id="KW-0233">DNA recombination</keyword>
<evidence type="ECO:0000256" key="1">
    <source>
        <dbReference type="ARBA" id="ARBA00023125"/>
    </source>
</evidence>
<dbReference type="InterPro" id="IPR010998">
    <property type="entry name" value="Integrase_recombinase_N"/>
</dbReference>
<keyword evidence="1" id="KW-0238">DNA-binding</keyword>
<dbReference type="Pfam" id="PF12834">
    <property type="entry name" value="Phage_int_SAM_2"/>
    <property type="match status" value="1"/>
</dbReference>
<protein>
    <submittedName>
        <fullName evidence="5">Putative integrase</fullName>
    </submittedName>
</protein>
<dbReference type="GO" id="GO:0015074">
    <property type="term" value="P:DNA integration"/>
    <property type="evidence" value="ECO:0007669"/>
    <property type="project" value="InterPro"/>
</dbReference>
<dbReference type="Gene3D" id="1.10.150.130">
    <property type="match status" value="1"/>
</dbReference>
<reference evidence="5" key="1">
    <citation type="submission" date="2006-08" db="EMBL/GenBank/DDBJ databases">
        <title>Complete sequence of Plasmid1 of Shewanella sp. MR-7.</title>
        <authorList>
            <consortium name="US DOE Joint Genome Institute"/>
            <person name="Copeland A."/>
            <person name="Lucas S."/>
            <person name="Lapidus A."/>
            <person name="Barry K."/>
            <person name="Detter J.C."/>
            <person name="Glavina del Rio T."/>
            <person name="Hammon N."/>
            <person name="Israni S."/>
            <person name="Dalin E."/>
            <person name="Tice H."/>
            <person name="Pitluck S."/>
            <person name="Kiss H."/>
            <person name="Brettin T."/>
            <person name="Bruce D."/>
            <person name="Han C."/>
            <person name="Tapia R."/>
            <person name="Gilna P."/>
            <person name="Schmutz J."/>
            <person name="Larimer F."/>
            <person name="Land M."/>
            <person name="Hauser L."/>
            <person name="Kyrpides N."/>
            <person name="Mikhailova N."/>
            <person name="Nealson K."/>
            <person name="Konstantinidis K."/>
            <person name="Klappenbach J."/>
            <person name="Tiedje J."/>
            <person name="Richardson P."/>
        </authorList>
    </citation>
    <scope>NUCLEOTIDE SEQUENCE</scope>
    <source>
        <strain evidence="5">MR-7</strain>
        <plasmid evidence="5">unnamed1</plasmid>
    </source>
</reference>
<dbReference type="KEGG" id="shm:Shewmr7_4043"/>
<feature type="domain" description="Putative integrase N-terminal" evidence="3">
    <location>
        <begin position="13"/>
        <end position="90"/>
    </location>
</feature>
<dbReference type="InterPro" id="IPR011010">
    <property type="entry name" value="DNA_brk_join_enz"/>
</dbReference>
<dbReference type="SUPFAM" id="SSF56349">
    <property type="entry name" value="DNA breaking-rejoining enzymes"/>
    <property type="match status" value="1"/>
</dbReference>
<feature type="domain" description="Integrase catalytic" evidence="4">
    <location>
        <begin position="126"/>
        <end position="233"/>
    </location>
</feature>
<evidence type="ECO:0000259" key="4">
    <source>
        <dbReference type="Pfam" id="PF12835"/>
    </source>
</evidence>
<organism evidence="5">
    <name type="scientific">Shewanella sp. (strain MR-7)</name>
    <dbReference type="NCBI Taxonomy" id="60481"/>
    <lineage>
        <taxon>Bacteria</taxon>
        <taxon>Pseudomonadati</taxon>
        <taxon>Pseudomonadota</taxon>
        <taxon>Gammaproteobacteria</taxon>
        <taxon>Alteromonadales</taxon>
        <taxon>Shewanellaceae</taxon>
        <taxon>Shewanella</taxon>
    </lineage>
</organism>
<dbReference type="EMBL" id="CP000445">
    <property type="protein sequence ID" value="ABI45020.1"/>
    <property type="molecule type" value="Genomic_DNA"/>
</dbReference>
<dbReference type="InterPro" id="IPR024457">
    <property type="entry name" value="Putative_integrase_N"/>
</dbReference>
<dbReference type="GO" id="GO:0006310">
    <property type="term" value="P:DNA recombination"/>
    <property type="evidence" value="ECO:0007669"/>
    <property type="project" value="UniProtKB-KW"/>
</dbReference>
<gene>
    <name evidence="5" type="ordered locus">Shewmr7_4043</name>
</gene>
<dbReference type="AlphaFoldDB" id="Q0HPD5"/>
<dbReference type="Gene3D" id="1.10.443.10">
    <property type="entry name" value="Intergrase catalytic core"/>
    <property type="match status" value="1"/>
</dbReference>
<dbReference type="GO" id="GO:0003677">
    <property type="term" value="F:DNA binding"/>
    <property type="evidence" value="ECO:0007669"/>
    <property type="project" value="UniProtKB-KW"/>
</dbReference>
<name>Q0HPD5_SHESR</name>